<dbReference type="InterPro" id="IPR002893">
    <property type="entry name" value="Znf_MYND"/>
</dbReference>
<dbReference type="SUPFAM" id="SSF144232">
    <property type="entry name" value="HIT/MYND zinc finger-like"/>
    <property type="match status" value="1"/>
</dbReference>
<feature type="domain" description="MYND-type" evidence="6">
    <location>
        <begin position="390"/>
        <end position="449"/>
    </location>
</feature>
<evidence type="ECO:0000259" key="6">
    <source>
        <dbReference type="PROSITE" id="PS50865"/>
    </source>
</evidence>
<dbReference type="Proteomes" id="UP000664859">
    <property type="component" value="Unassembled WGS sequence"/>
</dbReference>
<evidence type="ECO:0000256" key="3">
    <source>
        <dbReference type="ARBA" id="ARBA00022833"/>
    </source>
</evidence>
<proteinExistence type="predicted"/>
<dbReference type="EMBL" id="JAFCMP010000401">
    <property type="protein sequence ID" value="KAG5180324.1"/>
    <property type="molecule type" value="Genomic_DNA"/>
</dbReference>
<evidence type="ECO:0000256" key="1">
    <source>
        <dbReference type="ARBA" id="ARBA00022723"/>
    </source>
</evidence>
<reference evidence="7" key="1">
    <citation type="submission" date="2021-02" db="EMBL/GenBank/DDBJ databases">
        <title>First Annotated Genome of the Yellow-green Alga Tribonema minus.</title>
        <authorList>
            <person name="Mahan K.M."/>
        </authorList>
    </citation>
    <scope>NUCLEOTIDE SEQUENCE</scope>
    <source>
        <strain evidence="7">UTEX B ZZ1240</strain>
    </source>
</reference>
<keyword evidence="8" id="KW-1185">Reference proteome</keyword>
<keyword evidence="1" id="KW-0479">Metal-binding</keyword>
<dbReference type="OrthoDB" id="61900at2759"/>
<feature type="region of interest" description="Disordered" evidence="5">
    <location>
        <begin position="9"/>
        <end position="28"/>
    </location>
</feature>
<dbReference type="Gene3D" id="2.170.270.10">
    <property type="entry name" value="SET domain"/>
    <property type="match status" value="1"/>
</dbReference>
<evidence type="ECO:0000313" key="8">
    <source>
        <dbReference type="Proteomes" id="UP000664859"/>
    </source>
</evidence>
<keyword evidence="3" id="KW-0862">Zinc</keyword>
<dbReference type="Gene3D" id="6.10.140.2220">
    <property type="match status" value="1"/>
</dbReference>
<keyword evidence="2 4" id="KW-0863">Zinc-finger</keyword>
<dbReference type="PROSITE" id="PS50865">
    <property type="entry name" value="ZF_MYND_2"/>
    <property type="match status" value="1"/>
</dbReference>
<dbReference type="InterPro" id="IPR046341">
    <property type="entry name" value="SET_dom_sf"/>
</dbReference>
<protein>
    <recommendedName>
        <fullName evidence="6">MYND-type domain-containing protein</fullName>
    </recommendedName>
</protein>
<sequence length="471" mass="49312">MADIEAELEARARNADVPPMHASGSRKPAMQDSTWRLVYEICSMANFNSHAIEPLPWQRERLERTLPPGLPPEVSAVFRVASKAAHACVPNCLSTTCNPCGGCISYYAAHPIAAGDLVTIAYKKWDAQQTLERWAKLARSKDFVCACAQCAGPDVTCGVRCLLCADAVDAAWRCDACGAAPDRARLAAQLAQAERMEARARALADAHLPPDASTIGGAAKQIAELRGTMARARAELCGTHNALSVAAFALAALLDPQSPSEPCADTSDAADAQLQEAAALRLLRLGLEECAAAGCARLHGAARCARVHAVVAGGATDLARAALETIGRLRDPGAFIQQQRQEDPTEVARLARYVPLLACLLGARNNEVLAAAALLELPLPRCADAGPPRCAACLREGRCDARSGSGGGAAGSSTTAAVALLKCGGCGLQAYCSRGCQRRHWKRCHKAVCSKLAAWAGRLEGSGSISSSGTM</sequence>
<organism evidence="7 8">
    <name type="scientific">Tribonema minus</name>
    <dbReference type="NCBI Taxonomy" id="303371"/>
    <lineage>
        <taxon>Eukaryota</taxon>
        <taxon>Sar</taxon>
        <taxon>Stramenopiles</taxon>
        <taxon>Ochrophyta</taxon>
        <taxon>PX clade</taxon>
        <taxon>Xanthophyceae</taxon>
        <taxon>Tribonematales</taxon>
        <taxon>Tribonemataceae</taxon>
        <taxon>Tribonema</taxon>
    </lineage>
</organism>
<evidence type="ECO:0000256" key="5">
    <source>
        <dbReference type="SAM" id="MobiDB-lite"/>
    </source>
</evidence>
<dbReference type="SUPFAM" id="SSF82199">
    <property type="entry name" value="SET domain"/>
    <property type="match status" value="1"/>
</dbReference>
<evidence type="ECO:0000313" key="7">
    <source>
        <dbReference type="EMBL" id="KAG5180324.1"/>
    </source>
</evidence>
<evidence type="ECO:0000256" key="4">
    <source>
        <dbReference type="PROSITE-ProRule" id="PRU00134"/>
    </source>
</evidence>
<dbReference type="AlphaFoldDB" id="A0A836CC60"/>
<name>A0A836CC60_9STRA</name>
<evidence type="ECO:0000256" key="2">
    <source>
        <dbReference type="ARBA" id="ARBA00022771"/>
    </source>
</evidence>
<comment type="caution">
    <text evidence="7">The sequence shown here is derived from an EMBL/GenBank/DDBJ whole genome shotgun (WGS) entry which is preliminary data.</text>
</comment>
<accession>A0A836CC60</accession>
<dbReference type="GO" id="GO:0008270">
    <property type="term" value="F:zinc ion binding"/>
    <property type="evidence" value="ECO:0007669"/>
    <property type="project" value="UniProtKB-KW"/>
</dbReference>
<dbReference type="Gene3D" id="1.10.220.160">
    <property type="match status" value="1"/>
</dbReference>
<gene>
    <name evidence="7" type="ORF">JKP88DRAFT_246929</name>
</gene>